<protein>
    <submittedName>
        <fullName evidence="2">Uncharacterized protein</fullName>
    </submittedName>
</protein>
<proteinExistence type="predicted"/>
<keyword evidence="3" id="KW-1185">Reference proteome</keyword>
<dbReference type="EMBL" id="BLXT01007319">
    <property type="protein sequence ID" value="GFO38499.1"/>
    <property type="molecule type" value="Genomic_DNA"/>
</dbReference>
<evidence type="ECO:0000313" key="3">
    <source>
        <dbReference type="Proteomes" id="UP000735302"/>
    </source>
</evidence>
<evidence type="ECO:0000313" key="2">
    <source>
        <dbReference type="EMBL" id="GFO38499.1"/>
    </source>
</evidence>
<name>A0AAV4D2T7_9GAST</name>
<reference evidence="2 3" key="1">
    <citation type="journal article" date="2021" name="Elife">
        <title>Chloroplast acquisition without the gene transfer in kleptoplastic sea slugs, Plakobranchus ocellatus.</title>
        <authorList>
            <person name="Maeda T."/>
            <person name="Takahashi S."/>
            <person name="Yoshida T."/>
            <person name="Shimamura S."/>
            <person name="Takaki Y."/>
            <person name="Nagai Y."/>
            <person name="Toyoda A."/>
            <person name="Suzuki Y."/>
            <person name="Arimoto A."/>
            <person name="Ishii H."/>
            <person name="Satoh N."/>
            <person name="Nishiyama T."/>
            <person name="Hasebe M."/>
            <person name="Maruyama T."/>
            <person name="Minagawa J."/>
            <person name="Obokata J."/>
            <person name="Shigenobu S."/>
        </authorList>
    </citation>
    <scope>NUCLEOTIDE SEQUENCE [LARGE SCALE GENOMIC DNA]</scope>
</reference>
<gene>
    <name evidence="2" type="ORF">PoB_006500400</name>
</gene>
<sequence length="105" mass="11883">MRKTKDCIFCAVGENEKLLGMLIRIGGTVVSHLALSDTPMEMLVKHFFPSLAMRSQSLDKCFAHQGRICLGYVRLTYTLKPSNRRNHKLPAPRSPEQTATDRYTS</sequence>
<accession>A0AAV4D2T7</accession>
<comment type="caution">
    <text evidence="2">The sequence shown here is derived from an EMBL/GenBank/DDBJ whole genome shotgun (WGS) entry which is preliminary data.</text>
</comment>
<feature type="compositionally biased region" description="Polar residues" evidence="1">
    <location>
        <begin position="95"/>
        <end position="105"/>
    </location>
</feature>
<feature type="region of interest" description="Disordered" evidence="1">
    <location>
        <begin position="83"/>
        <end position="105"/>
    </location>
</feature>
<organism evidence="2 3">
    <name type="scientific">Plakobranchus ocellatus</name>
    <dbReference type="NCBI Taxonomy" id="259542"/>
    <lineage>
        <taxon>Eukaryota</taxon>
        <taxon>Metazoa</taxon>
        <taxon>Spiralia</taxon>
        <taxon>Lophotrochozoa</taxon>
        <taxon>Mollusca</taxon>
        <taxon>Gastropoda</taxon>
        <taxon>Heterobranchia</taxon>
        <taxon>Euthyneura</taxon>
        <taxon>Panpulmonata</taxon>
        <taxon>Sacoglossa</taxon>
        <taxon>Placobranchoidea</taxon>
        <taxon>Plakobranchidae</taxon>
        <taxon>Plakobranchus</taxon>
    </lineage>
</organism>
<dbReference type="AlphaFoldDB" id="A0AAV4D2T7"/>
<dbReference type="Proteomes" id="UP000735302">
    <property type="component" value="Unassembled WGS sequence"/>
</dbReference>
<evidence type="ECO:0000256" key="1">
    <source>
        <dbReference type="SAM" id="MobiDB-lite"/>
    </source>
</evidence>